<dbReference type="PANTHER" id="PTHR11360:SF284">
    <property type="entry name" value="EG:103B4.3 PROTEIN-RELATED"/>
    <property type="match status" value="1"/>
</dbReference>
<feature type="transmembrane region" description="Helical" evidence="2">
    <location>
        <begin position="105"/>
        <end position="128"/>
    </location>
</feature>
<evidence type="ECO:0000256" key="2">
    <source>
        <dbReference type="SAM" id="Phobius"/>
    </source>
</evidence>
<feature type="transmembrane region" description="Helical" evidence="2">
    <location>
        <begin position="12"/>
        <end position="40"/>
    </location>
</feature>
<feature type="transmembrane region" description="Helical" evidence="2">
    <location>
        <begin position="140"/>
        <end position="161"/>
    </location>
</feature>
<dbReference type="Pfam" id="PF07690">
    <property type="entry name" value="MFS_1"/>
    <property type="match status" value="1"/>
</dbReference>
<feature type="transmembrane region" description="Helical" evidence="2">
    <location>
        <begin position="52"/>
        <end position="73"/>
    </location>
</feature>
<name>A0ABY7DVE5_MYAAR</name>
<evidence type="ECO:0000313" key="5">
    <source>
        <dbReference type="Proteomes" id="UP001164746"/>
    </source>
</evidence>
<feature type="transmembrane region" description="Helical" evidence="2">
    <location>
        <begin position="364"/>
        <end position="384"/>
    </location>
</feature>
<organism evidence="4 5">
    <name type="scientific">Mya arenaria</name>
    <name type="common">Soft-shell clam</name>
    <dbReference type="NCBI Taxonomy" id="6604"/>
    <lineage>
        <taxon>Eukaryota</taxon>
        <taxon>Metazoa</taxon>
        <taxon>Spiralia</taxon>
        <taxon>Lophotrochozoa</taxon>
        <taxon>Mollusca</taxon>
        <taxon>Bivalvia</taxon>
        <taxon>Autobranchia</taxon>
        <taxon>Heteroconchia</taxon>
        <taxon>Euheterodonta</taxon>
        <taxon>Imparidentia</taxon>
        <taxon>Neoheterodontei</taxon>
        <taxon>Myida</taxon>
        <taxon>Myoidea</taxon>
        <taxon>Myidae</taxon>
        <taxon>Mya</taxon>
    </lineage>
</organism>
<reference evidence="4" key="1">
    <citation type="submission" date="2022-11" db="EMBL/GenBank/DDBJ databases">
        <title>Centuries of genome instability and evolution in soft-shell clam transmissible cancer (bioRxiv).</title>
        <authorList>
            <person name="Hart S.F.M."/>
            <person name="Yonemitsu M.A."/>
            <person name="Giersch R.M."/>
            <person name="Beal B.F."/>
            <person name="Arriagada G."/>
            <person name="Davis B.W."/>
            <person name="Ostrander E.A."/>
            <person name="Goff S.P."/>
            <person name="Metzger M.J."/>
        </authorList>
    </citation>
    <scope>NUCLEOTIDE SEQUENCE</scope>
    <source>
        <strain evidence="4">MELC-2E11</strain>
        <tissue evidence="4">Siphon/mantle</tissue>
    </source>
</reference>
<dbReference type="InterPro" id="IPR036259">
    <property type="entry name" value="MFS_trans_sf"/>
</dbReference>
<feature type="transmembrane region" description="Helical" evidence="2">
    <location>
        <begin position="80"/>
        <end position="99"/>
    </location>
</feature>
<sequence length="497" mass="53579">MDNQKRKDGCHKWLVFGATYILAVINIGMFYSFAALFVPIMNRFGASRAETAIVQSTCGGVLLCSGFISGILIHRMNERTVGIVGSLIIFIGMFSSVFATSVFVLVISLGVLLGAGMSPIVIGTISITGKHFEGSNLNRIVMSVLSTGSGVGGIIYPYIIAYLDEQYGLPGIFMILGGVLLNNIALMILWSSDNKPHKEKKSTNAPAKETHDNPAFHMKEITSYNTEISQRTQQAHQNNIQHEALTSTINTEHNTNIVIIEKLETTWGKNRGNGESNKKTTETKLIIKDSLLSLIRNKVFMMYCVSFSFAMPALNVPVIFIVDIFVSRGFSMKNAIFALLMFNVFSALGRICPGLLLKIPSMPILGVPMLALLLSAIGTAFMPLVASLSLMISVTCLIALGSGMCISALGATTIDLVGTADLSNAVGMLFTLNGIGFMAVGPLSGYIRDTTNSYTYPLVSAASAIAVGFVVLAIALQYERSEAKLRKHVTNTELIVT</sequence>
<feature type="transmembrane region" description="Helical" evidence="2">
    <location>
        <begin position="300"/>
        <end position="322"/>
    </location>
</feature>
<dbReference type="PANTHER" id="PTHR11360">
    <property type="entry name" value="MONOCARBOXYLATE TRANSPORTER"/>
    <property type="match status" value="1"/>
</dbReference>
<dbReference type="InterPro" id="IPR050327">
    <property type="entry name" value="Proton-linked_MCT"/>
</dbReference>
<evidence type="ECO:0000313" key="4">
    <source>
        <dbReference type="EMBL" id="WAR01657.1"/>
    </source>
</evidence>
<keyword evidence="5" id="KW-1185">Reference proteome</keyword>
<feature type="transmembrane region" description="Helical" evidence="2">
    <location>
        <begin position="334"/>
        <end position="352"/>
    </location>
</feature>
<evidence type="ECO:0000256" key="1">
    <source>
        <dbReference type="ARBA" id="ARBA00004141"/>
    </source>
</evidence>
<dbReference type="InterPro" id="IPR020846">
    <property type="entry name" value="MFS_dom"/>
</dbReference>
<proteinExistence type="predicted"/>
<feature type="domain" description="Major facilitator superfamily (MFS) profile" evidence="3">
    <location>
        <begin position="1"/>
        <end position="195"/>
    </location>
</feature>
<dbReference type="SUPFAM" id="SSF103473">
    <property type="entry name" value="MFS general substrate transporter"/>
    <property type="match status" value="1"/>
</dbReference>
<gene>
    <name evidence="4" type="ORF">MAR_008215</name>
</gene>
<feature type="transmembrane region" description="Helical" evidence="2">
    <location>
        <begin position="390"/>
        <end position="414"/>
    </location>
</feature>
<feature type="transmembrane region" description="Helical" evidence="2">
    <location>
        <begin position="426"/>
        <end position="447"/>
    </location>
</feature>
<feature type="transmembrane region" description="Helical" evidence="2">
    <location>
        <begin position="459"/>
        <end position="478"/>
    </location>
</feature>
<dbReference type="Gene3D" id="1.20.1250.20">
    <property type="entry name" value="MFS general substrate transporter like domains"/>
    <property type="match status" value="2"/>
</dbReference>
<evidence type="ECO:0000259" key="3">
    <source>
        <dbReference type="PROSITE" id="PS50850"/>
    </source>
</evidence>
<dbReference type="InterPro" id="IPR011701">
    <property type="entry name" value="MFS"/>
</dbReference>
<dbReference type="EMBL" id="CP111015">
    <property type="protein sequence ID" value="WAR01657.1"/>
    <property type="molecule type" value="Genomic_DNA"/>
</dbReference>
<protein>
    <submittedName>
        <fullName evidence="4">MOT14-like protein</fullName>
    </submittedName>
</protein>
<dbReference type="Proteomes" id="UP001164746">
    <property type="component" value="Chromosome 4"/>
</dbReference>
<feature type="transmembrane region" description="Helical" evidence="2">
    <location>
        <begin position="167"/>
        <end position="190"/>
    </location>
</feature>
<comment type="subcellular location">
    <subcellularLocation>
        <location evidence="1">Membrane</location>
        <topology evidence="1">Multi-pass membrane protein</topology>
    </subcellularLocation>
</comment>
<dbReference type="PROSITE" id="PS50850">
    <property type="entry name" value="MFS"/>
    <property type="match status" value="1"/>
</dbReference>
<keyword evidence="2" id="KW-0812">Transmembrane</keyword>
<accession>A0ABY7DVE5</accession>
<keyword evidence="2" id="KW-0472">Membrane</keyword>
<keyword evidence="2" id="KW-1133">Transmembrane helix</keyword>